<accession>A0A839UM81</accession>
<evidence type="ECO:0000259" key="3">
    <source>
        <dbReference type="Pfam" id="PF04389"/>
    </source>
</evidence>
<dbReference type="PANTHER" id="PTHR12147:SF26">
    <property type="entry name" value="PEPTIDASE M28 DOMAIN-CONTAINING PROTEIN"/>
    <property type="match status" value="1"/>
</dbReference>
<evidence type="ECO:0008006" key="6">
    <source>
        <dbReference type="Google" id="ProtNLM"/>
    </source>
</evidence>
<dbReference type="Pfam" id="PF02225">
    <property type="entry name" value="PA"/>
    <property type="match status" value="1"/>
</dbReference>
<organism evidence="4 5">
    <name type="scientific">Simiduia aestuariiviva</name>
    <dbReference type="NCBI Taxonomy" id="1510459"/>
    <lineage>
        <taxon>Bacteria</taxon>
        <taxon>Pseudomonadati</taxon>
        <taxon>Pseudomonadota</taxon>
        <taxon>Gammaproteobacteria</taxon>
        <taxon>Cellvibrionales</taxon>
        <taxon>Cellvibrionaceae</taxon>
        <taxon>Simiduia</taxon>
    </lineage>
</organism>
<dbReference type="InterPro" id="IPR046450">
    <property type="entry name" value="PA_dom_sf"/>
</dbReference>
<dbReference type="AlphaFoldDB" id="A0A839UM81"/>
<dbReference type="Gene3D" id="3.50.30.30">
    <property type="match status" value="1"/>
</dbReference>
<feature type="domain" description="Peptidase M28" evidence="3">
    <location>
        <begin position="292"/>
        <end position="524"/>
    </location>
</feature>
<dbReference type="SUPFAM" id="SSF52025">
    <property type="entry name" value="PA domain"/>
    <property type="match status" value="1"/>
</dbReference>
<comment type="caution">
    <text evidence="4">The sequence shown here is derived from an EMBL/GenBank/DDBJ whole genome shotgun (WGS) entry which is preliminary data.</text>
</comment>
<dbReference type="RefSeq" id="WP_183908965.1">
    <property type="nucleotide sequence ID" value="NZ_JACHXZ010000001.1"/>
</dbReference>
<reference evidence="4 5" key="1">
    <citation type="submission" date="2020-08" db="EMBL/GenBank/DDBJ databases">
        <title>Genomic Encyclopedia of Type Strains, Phase III (KMG-III): the genomes of soil and plant-associated and newly described type strains.</title>
        <authorList>
            <person name="Whitman W."/>
        </authorList>
    </citation>
    <scope>NUCLEOTIDE SEQUENCE [LARGE SCALE GENOMIC DNA]</scope>
    <source>
        <strain evidence="4 5">CECT 8571</strain>
    </source>
</reference>
<dbReference type="GO" id="GO:0008235">
    <property type="term" value="F:metalloexopeptidase activity"/>
    <property type="evidence" value="ECO:0007669"/>
    <property type="project" value="InterPro"/>
</dbReference>
<protein>
    <recommendedName>
        <fullName evidence="6">Peptidase M28</fullName>
    </recommendedName>
</protein>
<dbReference type="CDD" id="cd04820">
    <property type="entry name" value="PA_M28_1_1"/>
    <property type="match status" value="1"/>
</dbReference>
<keyword evidence="5" id="KW-1185">Reference proteome</keyword>
<dbReference type="EMBL" id="JACHXZ010000001">
    <property type="protein sequence ID" value="MBB3167881.1"/>
    <property type="molecule type" value="Genomic_DNA"/>
</dbReference>
<proteinExistence type="predicted"/>
<dbReference type="InterPro" id="IPR007484">
    <property type="entry name" value="Peptidase_M28"/>
</dbReference>
<sequence length="554" mass="60302">MKSILAIALFTSLLIANPLSAKTPKADPERIRAHLTFLADDYLLGRETGSASYEIAARYVASEMQQIGLKPMGDGGSYLQSVPFKQATLDQTSPVFEIIGPKGKEALTFLDDFAIGASVLEAESKVTAPLVFIGYGIEAEPLGHNDYANVDVQGKIVVVLSGKPASFPTEEGAHFNSEKRAAASRHGAVGMISLSSPESEKRFPFARNREYVHIPTMRWVTKAGTPAKTYPNLQNRAGVSIEAGKKLFANSGENLDSIFEKMAKGEPINAIDLKLSAHLAKKSIISDITSPNVVGYLPGSDKKLAAEYVVFSGHLDHIGVANGHHDHGDIDESGETGEKMDTIFNGAMDNASGIAIMLETARLFVQQRKAPKRSIIFLAVTGEEKGLLGSDYFAHNPTAPIENIVANINLDMPLLTFDFKNVVAFGAQHSSLKQTTERALKPLKLSLIDDPWPSQGIFTRSDHYMFVKQGVPSIFLATGQDSFNKEEDGAAAWADFLKHQYHQAGDDLDLPINYTAAARFAQVNYQIGLTVANDRRRPSWNKGNFFGQLFGKTE</sequence>
<dbReference type="Proteomes" id="UP000559987">
    <property type="component" value="Unassembled WGS sequence"/>
</dbReference>
<name>A0A839UM81_9GAMM</name>
<evidence type="ECO:0000313" key="5">
    <source>
        <dbReference type="Proteomes" id="UP000559987"/>
    </source>
</evidence>
<dbReference type="InterPro" id="IPR045175">
    <property type="entry name" value="M28_fam"/>
</dbReference>
<feature type="chain" id="PRO_5032949970" description="Peptidase M28" evidence="1">
    <location>
        <begin position="22"/>
        <end position="554"/>
    </location>
</feature>
<dbReference type="GO" id="GO:0006508">
    <property type="term" value="P:proteolysis"/>
    <property type="evidence" value="ECO:0007669"/>
    <property type="project" value="InterPro"/>
</dbReference>
<dbReference type="InterPro" id="IPR003137">
    <property type="entry name" value="PA_domain"/>
</dbReference>
<dbReference type="SUPFAM" id="SSF53187">
    <property type="entry name" value="Zn-dependent exopeptidases"/>
    <property type="match status" value="1"/>
</dbReference>
<dbReference type="Gene3D" id="3.40.630.10">
    <property type="entry name" value="Zn peptidases"/>
    <property type="match status" value="1"/>
</dbReference>
<evidence type="ECO:0000313" key="4">
    <source>
        <dbReference type="EMBL" id="MBB3167881.1"/>
    </source>
</evidence>
<gene>
    <name evidence="4" type="ORF">FHS30_001057</name>
</gene>
<evidence type="ECO:0000259" key="2">
    <source>
        <dbReference type="Pfam" id="PF02225"/>
    </source>
</evidence>
<keyword evidence="1" id="KW-0732">Signal</keyword>
<evidence type="ECO:0000256" key="1">
    <source>
        <dbReference type="SAM" id="SignalP"/>
    </source>
</evidence>
<feature type="signal peptide" evidence="1">
    <location>
        <begin position="1"/>
        <end position="21"/>
    </location>
</feature>
<dbReference type="PANTHER" id="PTHR12147">
    <property type="entry name" value="METALLOPEPTIDASE M28 FAMILY MEMBER"/>
    <property type="match status" value="1"/>
</dbReference>
<feature type="domain" description="PA" evidence="2">
    <location>
        <begin position="126"/>
        <end position="199"/>
    </location>
</feature>
<dbReference type="Pfam" id="PF04389">
    <property type="entry name" value="Peptidase_M28"/>
    <property type="match status" value="1"/>
</dbReference>